<proteinExistence type="predicted"/>
<accession>A0A6A6AB42</accession>
<gene>
    <name evidence="2" type="ORF">P153DRAFT_47826</name>
</gene>
<feature type="compositionally biased region" description="Polar residues" evidence="1">
    <location>
        <begin position="7"/>
        <end position="28"/>
    </location>
</feature>
<feature type="region of interest" description="Disordered" evidence="1">
    <location>
        <begin position="1"/>
        <end position="55"/>
    </location>
</feature>
<dbReference type="EMBL" id="ML977509">
    <property type="protein sequence ID" value="KAF2128077.1"/>
    <property type="molecule type" value="Genomic_DNA"/>
</dbReference>
<dbReference type="Proteomes" id="UP000799771">
    <property type="component" value="Unassembled WGS sequence"/>
</dbReference>
<dbReference type="GeneID" id="54413654"/>
<dbReference type="AlphaFoldDB" id="A0A6A6AB42"/>
<organism evidence="2 3">
    <name type="scientific">Dothidotthia symphoricarpi CBS 119687</name>
    <dbReference type="NCBI Taxonomy" id="1392245"/>
    <lineage>
        <taxon>Eukaryota</taxon>
        <taxon>Fungi</taxon>
        <taxon>Dikarya</taxon>
        <taxon>Ascomycota</taxon>
        <taxon>Pezizomycotina</taxon>
        <taxon>Dothideomycetes</taxon>
        <taxon>Pleosporomycetidae</taxon>
        <taxon>Pleosporales</taxon>
        <taxon>Dothidotthiaceae</taxon>
        <taxon>Dothidotthia</taxon>
    </lineage>
</organism>
<evidence type="ECO:0000313" key="3">
    <source>
        <dbReference type="Proteomes" id="UP000799771"/>
    </source>
</evidence>
<protein>
    <submittedName>
        <fullName evidence="2">Uncharacterized protein</fullName>
    </submittedName>
</protein>
<feature type="compositionally biased region" description="Low complexity" evidence="1">
    <location>
        <begin position="29"/>
        <end position="39"/>
    </location>
</feature>
<name>A0A6A6AB42_9PLEO</name>
<reference evidence="2" key="1">
    <citation type="journal article" date="2020" name="Stud. Mycol.">
        <title>101 Dothideomycetes genomes: a test case for predicting lifestyles and emergence of pathogens.</title>
        <authorList>
            <person name="Haridas S."/>
            <person name="Albert R."/>
            <person name="Binder M."/>
            <person name="Bloem J."/>
            <person name="Labutti K."/>
            <person name="Salamov A."/>
            <person name="Andreopoulos B."/>
            <person name="Baker S."/>
            <person name="Barry K."/>
            <person name="Bills G."/>
            <person name="Bluhm B."/>
            <person name="Cannon C."/>
            <person name="Castanera R."/>
            <person name="Culley D."/>
            <person name="Daum C."/>
            <person name="Ezra D."/>
            <person name="Gonzalez J."/>
            <person name="Henrissat B."/>
            <person name="Kuo A."/>
            <person name="Liang C."/>
            <person name="Lipzen A."/>
            <person name="Lutzoni F."/>
            <person name="Magnuson J."/>
            <person name="Mondo S."/>
            <person name="Nolan M."/>
            <person name="Ohm R."/>
            <person name="Pangilinan J."/>
            <person name="Park H.-J."/>
            <person name="Ramirez L."/>
            <person name="Alfaro M."/>
            <person name="Sun H."/>
            <person name="Tritt A."/>
            <person name="Yoshinaga Y."/>
            <person name="Zwiers L.-H."/>
            <person name="Turgeon B."/>
            <person name="Goodwin S."/>
            <person name="Spatafora J."/>
            <person name="Crous P."/>
            <person name="Grigoriev I."/>
        </authorList>
    </citation>
    <scope>NUCLEOTIDE SEQUENCE</scope>
    <source>
        <strain evidence="2">CBS 119687</strain>
    </source>
</reference>
<keyword evidence="3" id="KW-1185">Reference proteome</keyword>
<sequence length="102" mass="11301">MHPQKIQHATATALSTPRPAQSQPHPTLSLSPSSEKNSSTTCESRRRRPASGRCSTVSDKFISHTKMTCIRSVRYPGATNHFSTFWSSLTVGFSFYPTIRST</sequence>
<evidence type="ECO:0000313" key="2">
    <source>
        <dbReference type="EMBL" id="KAF2128077.1"/>
    </source>
</evidence>
<evidence type="ECO:0000256" key="1">
    <source>
        <dbReference type="SAM" id="MobiDB-lite"/>
    </source>
</evidence>
<dbReference type="RefSeq" id="XP_033522466.1">
    <property type="nucleotide sequence ID" value="XM_033673222.1"/>
</dbReference>